<feature type="region of interest" description="Disordered" evidence="1">
    <location>
        <begin position="1"/>
        <end position="23"/>
    </location>
</feature>
<dbReference type="Proteomes" id="UP000001916">
    <property type="component" value="Chromosome"/>
</dbReference>
<dbReference type="AlphaFoldDB" id="D7BEK0"/>
<evidence type="ECO:0000313" key="3">
    <source>
        <dbReference type="Proteomes" id="UP000001916"/>
    </source>
</evidence>
<accession>D7BEK0</accession>
<dbReference type="KEGG" id="msv:Mesil_1350"/>
<evidence type="ECO:0000256" key="1">
    <source>
        <dbReference type="SAM" id="MobiDB-lite"/>
    </source>
</evidence>
<dbReference type="HOGENOM" id="CLU_2451132_0_0_0"/>
<name>D7BEK0_ALLS1</name>
<organism evidence="2 3">
    <name type="scientific">Allomeiothermus silvanus (strain ATCC 700542 / DSM 9946 / NBRC 106475 / NCIMB 13440 / VI-R2)</name>
    <name type="common">Thermus silvanus</name>
    <dbReference type="NCBI Taxonomy" id="526227"/>
    <lineage>
        <taxon>Bacteria</taxon>
        <taxon>Thermotogati</taxon>
        <taxon>Deinococcota</taxon>
        <taxon>Deinococci</taxon>
        <taxon>Thermales</taxon>
        <taxon>Thermaceae</taxon>
        <taxon>Allomeiothermus</taxon>
    </lineage>
</organism>
<evidence type="ECO:0000313" key="2">
    <source>
        <dbReference type="EMBL" id="ADH63243.1"/>
    </source>
</evidence>
<dbReference type="RefSeq" id="WP_013157812.1">
    <property type="nucleotide sequence ID" value="NC_014212.1"/>
</dbReference>
<dbReference type="EMBL" id="CP002042">
    <property type="protein sequence ID" value="ADH63243.1"/>
    <property type="molecule type" value="Genomic_DNA"/>
</dbReference>
<reference evidence="2 3" key="1">
    <citation type="journal article" date="2010" name="Stand. Genomic Sci.">
        <title>Complete genome sequence of Meiothermus silvanus type strain (VI-R2).</title>
        <authorList>
            <person name="Sikorski J."/>
            <person name="Tindall B.J."/>
            <person name="Lowry S."/>
            <person name="Lucas S."/>
            <person name="Nolan M."/>
            <person name="Copeland A."/>
            <person name="Glavina Del Rio T."/>
            <person name="Tice H."/>
            <person name="Cheng J.F."/>
            <person name="Han C."/>
            <person name="Pitluck S."/>
            <person name="Liolios K."/>
            <person name="Ivanova N."/>
            <person name="Mavromatis K."/>
            <person name="Mikhailova N."/>
            <person name="Pati A."/>
            <person name="Goodwin L."/>
            <person name="Chen A."/>
            <person name="Palaniappan K."/>
            <person name="Land M."/>
            <person name="Hauser L."/>
            <person name="Chang Y.J."/>
            <person name="Jeffries C.D."/>
            <person name="Rohde M."/>
            <person name="Goker M."/>
            <person name="Woyke T."/>
            <person name="Bristow J."/>
            <person name="Eisen J.A."/>
            <person name="Markowitz V."/>
            <person name="Hugenholtz P."/>
            <person name="Kyrpides N.C."/>
            <person name="Klenk H.P."/>
            <person name="Lapidus A."/>
        </authorList>
    </citation>
    <scope>NUCLEOTIDE SEQUENCE [LARGE SCALE GENOMIC DNA]</scope>
    <source>
        <strain evidence="3">ATCC 700542 / DSM 9946 / VI-R2</strain>
    </source>
</reference>
<keyword evidence="3" id="KW-1185">Reference proteome</keyword>
<dbReference type="STRING" id="526227.Mesil_1350"/>
<dbReference type="OrthoDB" id="27553at2"/>
<sequence>MPRKKRQQKPATPPDPESLRLEDGRRVRISVYADTAAEAERGEHQPAHTVAFWSIPSWAALLESFTPKRRGEVFETGLKALGMEVGDGK</sequence>
<proteinExistence type="predicted"/>
<gene>
    <name evidence="2" type="ordered locus">Mesil_1350</name>
</gene>
<protein>
    <submittedName>
        <fullName evidence="2">Uncharacterized protein</fullName>
    </submittedName>
</protein>